<dbReference type="CDD" id="cd03443">
    <property type="entry name" value="PaaI_thioesterase"/>
    <property type="match status" value="1"/>
</dbReference>
<protein>
    <recommendedName>
        <fullName evidence="1">Thioesterase domain-containing protein</fullName>
    </recommendedName>
</protein>
<gene>
    <name evidence="2" type="ORF">TH19_05480</name>
</gene>
<sequence length="138" mass="15030">MTGNVQSHHDWRKVPIEGYVDLIGPLLSRREEDRKIYGLYTGQQHENALGSVHGGVITGLLDQVIAMEAWKAADRQPTVTVQMDTRFVSAAKSGDLIEAHATIRHGSGSMMFVDADLVSGDRLVATATAVMKIMRKAG</sequence>
<dbReference type="EMBL" id="JPWF01000003">
    <property type="protein sequence ID" value="RCK38256.1"/>
    <property type="molecule type" value="Genomic_DNA"/>
</dbReference>
<evidence type="ECO:0000313" key="3">
    <source>
        <dbReference type="Proteomes" id="UP000253226"/>
    </source>
</evidence>
<name>A0A367W9X7_9PROT</name>
<dbReference type="Gene3D" id="3.10.129.10">
    <property type="entry name" value="Hotdog Thioesterase"/>
    <property type="match status" value="1"/>
</dbReference>
<evidence type="ECO:0000313" key="2">
    <source>
        <dbReference type="EMBL" id="RCK38256.1"/>
    </source>
</evidence>
<reference evidence="2 3" key="1">
    <citation type="submission" date="2014-07" db="EMBL/GenBank/DDBJ databases">
        <title>Draft genome sequence of Thalassospira profundimaris 35.</title>
        <authorList>
            <person name="Lai Q."/>
            <person name="Shao Z."/>
        </authorList>
    </citation>
    <scope>NUCLEOTIDE SEQUENCE [LARGE SCALE GENOMIC DNA]</scope>
    <source>
        <strain evidence="2 3">35</strain>
    </source>
</reference>
<evidence type="ECO:0000259" key="1">
    <source>
        <dbReference type="Pfam" id="PF03061"/>
    </source>
</evidence>
<feature type="domain" description="Thioesterase" evidence="1">
    <location>
        <begin position="50"/>
        <end position="124"/>
    </location>
</feature>
<comment type="caution">
    <text evidence="2">The sequence shown here is derived from an EMBL/GenBank/DDBJ whole genome shotgun (WGS) entry which is preliminary data.</text>
</comment>
<accession>A0A367W9X7</accession>
<dbReference type="InterPro" id="IPR029069">
    <property type="entry name" value="HotDog_dom_sf"/>
</dbReference>
<dbReference type="AlphaFoldDB" id="A0A367W9X7"/>
<dbReference type="SUPFAM" id="SSF54637">
    <property type="entry name" value="Thioesterase/thiol ester dehydrase-isomerase"/>
    <property type="match status" value="1"/>
</dbReference>
<dbReference type="Pfam" id="PF03061">
    <property type="entry name" value="4HBT"/>
    <property type="match status" value="1"/>
</dbReference>
<dbReference type="GO" id="GO:0016790">
    <property type="term" value="F:thiolester hydrolase activity"/>
    <property type="evidence" value="ECO:0007669"/>
    <property type="project" value="UniProtKB-ARBA"/>
</dbReference>
<dbReference type="Proteomes" id="UP000253226">
    <property type="component" value="Unassembled WGS sequence"/>
</dbReference>
<proteinExistence type="predicted"/>
<dbReference type="RefSeq" id="WP_114101303.1">
    <property type="nucleotide sequence ID" value="NZ_JPWF01000003.1"/>
</dbReference>
<dbReference type="InterPro" id="IPR006683">
    <property type="entry name" value="Thioestr_dom"/>
</dbReference>
<dbReference type="PANTHER" id="PTHR43240">
    <property type="entry name" value="1,4-DIHYDROXY-2-NAPHTHOYL-COA THIOESTERASE 1"/>
    <property type="match status" value="1"/>
</dbReference>
<organism evidence="2 3">
    <name type="scientific">Thalassospira profundimaris</name>
    <dbReference type="NCBI Taxonomy" id="502049"/>
    <lineage>
        <taxon>Bacteria</taxon>
        <taxon>Pseudomonadati</taxon>
        <taxon>Pseudomonadota</taxon>
        <taxon>Alphaproteobacteria</taxon>
        <taxon>Rhodospirillales</taxon>
        <taxon>Thalassospiraceae</taxon>
        <taxon>Thalassospira</taxon>
    </lineage>
</organism>
<dbReference type="OrthoDB" id="3477511at2"/>
<dbReference type="PANTHER" id="PTHR43240:SF20">
    <property type="entry name" value="MEDIUM_LONG-CHAIN ACYL-COA THIOESTERASE YIGI"/>
    <property type="match status" value="1"/>
</dbReference>